<reference evidence="1 2" key="1">
    <citation type="journal article" date="2018" name="Sci. Rep.">
        <title>Genomic signatures of local adaptation to the degree of environmental predictability in rotifers.</title>
        <authorList>
            <person name="Franch-Gras L."/>
            <person name="Hahn C."/>
            <person name="Garcia-Roger E.M."/>
            <person name="Carmona M.J."/>
            <person name="Serra M."/>
            <person name="Gomez A."/>
        </authorList>
    </citation>
    <scope>NUCLEOTIDE SEQUENCE [LARGE SCALE GENOMIC DNA]</scope>
    <source>
        <strain evidence="1">HYR1</strain>
    </source>
</reference>
<name>A0A3M7PS38_BRAPC</name>
<organism evidence="1 2">
    <name type="scientific">Brachionus plicatilis</name>
    <name type="common">Marine rotifer</name>
    <name type="synonym">Brachionus muelleri</name>
    <dbReference type="NCBI Taxonomy" id="10195"/>
    <lineage>
        <taxon>Eukaryota</taxon>
        <taxon>Metazoa</taxon>
        <taxon>Spiralia</taxon>
        <taxon>Gnathifera</taxon>
        <taxon>Rotifera</taxon>
        <taxon>Eurotatoria</taxon>
        <taxon>Monogononta</taxon>
        <taxon>Pseudotrocha</taxon>
        <taxon>Ploima</taxon>
        <taxon>Brachionidae</taxon>
        <taxon>Brachionus</taxon>
    </lineage>
</organism>
<proteinExistence type="predicted"/>
<dbReference type="AlphaFoldDB" id="A0A3M7PS38"/>
<evidence type="ECO:0000313" key="2">
    <source>
        <dbReference type="Proteomes" id="UP000276133"/>
    </source>
</evidence>
<protein>
    <submittedName>
        <fullName evidence="1">Uncharacterized protein</fullName>
    </submittedName>
</protein>
<comment type="caution">
    <text evidence="1">The sequence shown here is derived from an EMBL/GenBank/DDBJ whole genome shotgun (WGS) entry which is preliminary data.</text>
</comment>
<gene>
    <name evidence="1" type="ORF">BpHYR1_017713</name>
</gene>
<dbReference type="Proteomes" id="UP000276133">
    <property type="component" value="Unassembled WGS sequence"/>
</dbReference>
<accession>A0A3M7PS38</accession>
<evidence type="ECO:0000313" key="1">
    <source>
        <dbReference type="EMBL" id="RNA01468.1"/>
    </source>
</evidence>
<sequence length="64" mass="7236">MVPNDNILCYHIITLSTRPFICNVVVVAAVTHAILSMNCENQILIRSEKLFKIFMISSKNGQKN</sequence>
<keyword evidence="2" id="KW-1185">Reference proteome</keyword>
<dbReference type="EMBL" id="REGN01009314">
    <property type="protein sequence ID" value="RNA01468.1"/>
    <property type="molecule type" value="Genomic_DNA"/>
</dbReference>